<dbReference type="InterPro" id="IPR000618">
    <property type="entry name" value="Insect_cuticle"/>
</dbReference>
<evidence type="ECO:0000256" key="1">
    <source>
        <dbReference type="ARBA" id="ARBA00022460"/>
    </source>
</evidence>
<proteinExistence type="predicted"/>
<sequence length="188" mass="21624">MRVVLIFLIYFLAVTHLVWTEESESEREEDKNEKTENAIEKPVNEIENEVQETESEREQTENEEEEIEKESDNEVIEKEDVGDMEDGFSFHRYNGPVSGKVRKVVVPNTNPQRQGSTSVDYVGKPDYSFGYGVHDDKSKTSHLHVESRDGNAVHGEYRVLQPDGLVRIVRYSAHPTTGFQAHVSYTKY</sequence>
<dbReference type="GO" id="GO:0042302">
    <property type="term" value="F:structural constituent of cuticle"/>
    <property type="evidence" value="ECO:0007669"/>
    <property type="project" value="UniProtKB-UniRule"/>
</dbReference>
<evidence type="ECO:0000256" key="3">
    <source>
        <dbReference type="SAM" id="MobiDB-lite"/>
    </source>
</evidence>
<keyword evidence="4" id="KW-0732">Signal</keyword>
<evidence type="ECO:0000313" key="6">
    <source>
        <dbReference type="Proteomes" id="UP001153636"/>
    </source>
</evidence>
<keyword evidence="6" id="KW-1185">Reference proteome</keyword>
<evidence type="ECO:0000256" key="2">
    <source>
        <dbReference type="PROSITE-ProRule" id="PRU00497"/>
    </source>
</evidence>
<dbReference type="PANTHER" id="PTHR12236">
    <property type="entry name" value="STRUCTURAL CONTITUENT OF CUTICLE"/>
    <property type="match status" value="1"/>
</dbReference>
<dbReference type="EMBL" id="OV651830">
    <property type="protein sequence ID" value="CAH1104995.1"/>
    <property type="molecule type" value="Genomic_DNA"/>
</dbReference>
<feature type="chain" id="PRO_5040404855" evidence="4">
    <location>
        <begin position="21"/>
        <end position="188"/>
    </location>
</feature>
<organism evidence="5 6">
    <name type="scientific">Psylliodes chrysocephalus</name>
    <dbReference type="NCBI Taxonomy" id="3402493"/>
    <lineage>
        <taxon>Eukaryota</taxon>
        <taxon>Metazoa</taxon>
        <taxon>Ecdysozoa</taxon>
        <taxon>Arthropoda</taxon>
        <taxon>Hexapoda</taxon>
        <taxon>Insecta</taxon>
        <taxon>Pterygota</taxon>
        <taxon>Neoptera</taxon>
        <taxon>Endopterygota</taxon>
        <taxon>Coleoptera</taxon>
        <taxon>Polyphaga</taxon>
        <taxon>Cucujiformia</taxon>
        <taxon>Chrysomeloidea</taxon>
        <taxon>Chrysomelidae</taxon>
        <taxon>Galerucinae</taxon>
        <taxon>Alticini</taxon>
        <taxon>Psylliodes</taxon>
    </lineage>
</organism>
<name>A0A9P0CSD9_9CUCU</name>
<dbReference type="GO" id="GO:0031012">
    <property type="term" value="C:extracellular matrix"/>
    <property type="evidence" value="ECO:0007669"/>
    <property type="project" value="TreeGrafter"/>
</dbReference>
<feature type="compositionally biased region" description="Basic and acidic residues" evidence="3">
    <location>
        <begin position="28"/>
        <end position="44"/>
    </location>
</feature>
<gene>
    <name evidence="5" type="ORF">PSYICH_LOCUS5845</name>
</gene>
<evidence type="ECO:0000313" key="5">
    <source>
        <dbReference type="EMBL" id="CAH1104995.1"/>
    </source>
</evidence>
<dbReference type="GO" id="GO:0005615">
    <property type="term" value="C:extracellular space"/>
    <property type="evidence" value="ECO:0007669"/>
    <property type="project" value="TreeGrafter"/>
</dbReference>
<reference evidence="5" key="1">
    <citation type="submission" date="2022-01" db="EMBL/GenBank/DDBJ databases">
        <authorList>
            <person name="King R."/>
        </authorList>
    </citation>
    <scope>NUCLEOTIDE SEQUENCE</scope>
</reference>
<dbReference type="InterPro" id="IPR051217">
    <property type="entry name" value="Insect_Cuticle_Struc_Prot"/>
</dbReference>
<protein>
    <submittedName>
        <fullName evidence="5">Uncharacterized protein</fullName>
    </submittedName>
</protein>
<dbReference type="PROSITE" id="PS51155">
    <property type="entry name" value="CHIT_BIND_RR_2"/>
    <property type="match status" value="1"/>
</dbReference>
<feature type="signal peptide" evidence="4">
    <location>
        <begin position="1"/>
        <end position="20"/>
    </location>
</feature>
<feature type="region of interest" description="Disordered" evidence="3">
    <location>
        <begin position="21"/>
        <end position="73"/>
    </location>
</feature>
<dbReference type="Pfam" id="PF00379">
    <property type="entry name" value="Chitin_bind_4"/>
    <property type="match status" value="1"/>
</dbReference>
<dbReference type="Proteomes" id="UP001153636">
    <property type="component" value="Chromosome 18"/>
</dbReference>
<dbReference type="PANTHER" id="PTHR12236:SF79">
    <property type="entry name" value="CUTICULAR PROTEIN 50CB-RELATED"/>
    <property type="match status" value="1"/>
</dbReference>
<dbReference type="OrthoDB" id="6348134at2759"/>
<dbReference type="AlphaFoldDB" id="A0A9P0CSD9"/>
<keyword evidence="1 2" id="KW-0193">Cuticle</keyword>
<evidence type="ECO:0000256" key="4">
    <source>
        <dbReference type="SAM" id="SignalP"/>
    </source>
</evidence>
<accession>A0A9P0CSD9</accession>